<evidence type="ECO:0000256" key="8">
    <source>
        <dbReference type="ARBA" id="ARBA00022842"/>
    </source>
</evidence>
<dbReference type="SUPFAM" id="SSF143631">
    <property type="entry name" value="ApbE-like"/>
    <property type="match status" value="1"/>
</dbReference>
<evidence type="ECO:0000256" key="5">
    <source>
        <dbReference type="ARBA" id="ARBA00022679"/>
    </source>
</evidence>
<evidence type="ECO:0000256" key="2">
    <source>
        <dbReference type="ARBA" id="ARBA00011955"/>
    </source>
</evidence>
<dbReference type="EMBL" id="UOFE01000023">
    <property type="protein sequence ID" value="VAW51894.1"/>
    <property type="molecule type" value="Genomic_DNA"/>
</dbReference>
<name>A0A3B0X7J0_9ZZZZ</name>
<dbReference type="GO" id="GO:0046872">
    <property type="term" value="F:metal ion binding"/>
    <property type="evidence" value="ECO:0007669"/>
    <property type="project" value="UniProtKB-KW"/>
</dbReference>
<keyword evidence="6" id="KW-0479">Metal-binding</keyword>
<evidence type="ECO:0000313" key="11">
    <source>
        <dbReference type="EMBL" id="VAW51894.1"/>
    </source>
</evidence>
<organism evidence="11">
    <name type="scientific">hydrothermal vent metagenome</name>
    <dbReference type="NCBI Taxonomy" id="652676"/>
    <lineage>
        <taxon>unclassified sequences</taxon>
        <taxon>metagenomes</taxon>
        <taxon>ecological metagenomes</taxon>
    </lineage>
</organism>
<sequence length="293" mass="32737">MRKTELNREGDFWKGTFMAMASPCDVLMEVEEKSLAQDILDAVADEAWRIEDKFSRYKKDNIIYKINNSKGEVVVVDDETSRLFDFANELFEISEGMFDITSGVLRTVWKFDGSDNVPDKKQIKKIVKKIGWEKVGHENNQLILPEDMEIDLGGIGKEYAVDRCVQIARQKTKESVLVNFGGDLGMTVPRKNNGFWSVGRLITGSEEACGLFQLYGGAIATSGDANRFLLKDGVRYSHILNPKTGWSINDAPHTVSVAAPTCVEAGMMSTLAMLQGGDAEAFLKLQEVNYWID</sequence>
<evidence type="ECO:0000256" key="9">
    <source>
        <dbReference type="ARBA" id="ARBA00031306"/>
    </source>
</evidence>
<keyword evidence="7" id="KW-0274">FAD</keyword>
<dbReference type="GO" id="GO:0016740">
    <property type="term" value="F:transferase activity"/>
    <property type="evidence" value="ECO:0007669"/>
    <property type="project" value="UniProtKB-KW"/>
</dbReference>
<keyword evidence="8" id="KW-0460">Magnesium</keyword>
<evidence type="ECO:0000256" key="7">
    <source>
        <dbReference type="ARBA" id="ARBA00022827"/>
    </source>
</evidence>
<accession>A0A3B0X7J0</accession>
<keyword evidence="5 11" id="KW-0808">Transferase</keyword>
<evidence type="ECO:0000256" key="4">
    <source>
        <dbReference type="ARBA" id="ARBA00022630"/>
    </source>
</evidence>
<evidence type="ECO:0000256" key="6">
    <source>
        <dbReference type="ARBA" id="ARBA00022723"/>
    </source>
</evidence>
<dbReference type="PANTHER" id="PTHR30040:SF2">
    <property type="entry name" value="FAD:PROTEIN FMN TRANSFERASE"/>
    <property type="match status" value="1"/>
</dbReference>
<gene>
    <name evidence="11" type="ORF">MNBD_GAMMA05-1987</name>
</gene>
<dbReference type="PIRSF" id="PIRSF006268">
    <property type="entry name" value="ApbE"/>
    <property type="match status" value="1"/>
</dbReference>
<reference evidence="11" key="1">
    <citation type="submission" date="2018-06" db="EMBL/GenBank/DDBJ databases">
        <authorList>
            <person name="Zhirakovskaya E."/>
        </authorList>
    </citation>
    <scope>NUCLEOTIDE SEQUENCE</scope>
</reference>
<keyword evidence="4" id="KW-0285">Flavoprotein</keyword>
<dbReference type="Pfam" id="PF02424">
    <property type="entry name" value="ApbE"/>
    <property type="match status" value="1"/>
</dbReference>
<comment type="cofactor">
    <cofactor evidence="1">
        <name>Mg(2+)</name>
        <dbReference type="ChEBI" id="CHEBI:18420"/>
    </cofactor>
</comment>
<dbReference type="InterPro" id="IPR003374">
    <property type="entry name" value="ApbE-like_sf"/>
</dbReference>
<evidence type="ECO:0000256" key="3">
    <source>
        <dbReference type="ARBA" id="ARBA00016337"/>
    </source>
</evidence>
<evidence type="ECO:0000256" key="10">
    <source>
        <dbReference type="ARBA" id="ARBA00048540"/>
    </source>
</evidence>
<proteinExistence type="predicted"/>
<dbReference type="EC" id="2.7.1.180" evidence="2"/>
<dbReference type="InterPro" id="IPR024932">
    <property type="entry name" value="ApbE"/>
</dbReference>
<protein>
    <recommendedName>
        <fullName evidence="3">FAD:protein FMN transferase</fullName>
        <ecNumber evidence="2">2.7.1.180</ecNumber>
    </recommendedName>
    <alternativeName>
        <fullName evidence="9">Flavin transferase</fullName>
    </alternativeName>
</protein>
<evidence type="ECO:0000256" key="1">
    <source>
        <dbReference type="ARBA" id="ARBA00001946"/>
    </source>
</evidence>
<dbReference type="PANTHER" id="PTHR30040">
    <property type="entry name" value="THIAMINE BIOSYNTHESIS LIPOPROTEIN APBE"/>
    <property type="match status" value="1"/>
</dbReference>
<dbReference type="AlphaFoldDB" id="A0A3B0X7J0"/>
<comment type="catalytic activity">
    <reaction evidence="10">
        <text>L-threonyl-[protein] + FAD = FMN-L-threonyl-[protein] + AMP + H(+)</text>
        <dbReference type="Rhea" id="RHEA:36847"/>
        <dbReference type="Rhea" id="RHEA-COMP:11060"/>
        <dbReference type="Rhea" id="RHEA-COMP:11061"/>
        <dbReference type="ChEBI" id="CHEBI:15378"/>
        <dbReference type="ChEBI" id="CHEBI:30013"/>
        <dbReference type="ChEBI" id="CHEBI:57692"/>
        <dbReference type="ChEBI" id="CHEBI:74257"/>
        <dbReference type="ChEBI" id="CHEBI:456215"/>
        <dbReference type="EC" id="2.7.1.180"/>
    </reaction>
</comment>
<dbReference type="Gene3D" id="3.10.520.10">
    <property type="entry name" value="ApbE-like domains"/>
    <property type="match status" value="1"/>
</dbReference>